<evidence type="ECO:0000313" key="5">
    <source>
        <dbReference type="EMBL" id="KAI9635817.1"/>
    </source>
</evidence>
<gene>
    <name evidence="5" type="ORF">MKK02DRAFT_44513</name>
</gene>
<evidence type="ECO:0000256" key="3">
    <source>
        <dbReference type="PIRSR" id="PIRSR613078-2"/>
    </source>
</evidence>
<sequence>MITLTVVRHGESTDNLKALWAGWADAPLSNHGMNQAKALGKSLESTKLDAIFASPLLRALWTAQQVEKQQLADPKPSFTVSPLLREQHFGIAEQKPFGDGKGAYHRESGRSFRFPEGESLDDVRDRANKAIAAFIEPVLKECHGSAAADKHLMVVAHGIFNAEFIGAFLARRNDPRPVEWAYKGMTNTGWTRLEVGYTDEQMTESAPVVKTNPEGPVPASSVPKEAPSSRPDGSPLAVRILCSDVTKHLDGVHRQKGGIGSQGFDEKQKDLRAFFSGAK</sequence>
<dbReference type="SUPFAM" id="SSF53254">
    <property type="entry name" value="Phosphoglycerate mutase-like"/>
    <property type="match status" value="1"/>
</dbReference>
<dbReference type="Pfam" id="PF00300">
    <property type="entry name" value="His_Phos_1"/>
    <property type="match status" value="1"/>
</dbReference>
<dbReference type="Gene3D" id="3.40.50.1240">
    <property type="entry name" value="Phosphoglycerate mutase-like"/>
    <property type="match status" value="1"/>
</dbReference>
<dbReference type="InterPro" id="IPR051695">
    <property type="entry name" value="Phosphoglycerate_Mutase"/>
</dbReference>
<keyword evidence="6" id="KW-1185">Reference proteome</keyword>
<evidence type="ECO:0000313" key="6">
    <source>
        <dbReference type="Proteomes" id="UP001164286"/>
    </source>
</evidence>
<evidence type="ECO:0000256" key="1">
    <source>
        <dbReference type="ARBA" id="ARBA00022801"/>
    </source>
</evidence>
<evidence type="ECO:0000256" key="4">
    <source>
        <dbReference type="SAM" id="MobiDB-lite"/>
    </source>
</evidence>
<proteinExistence type="predicted"/>
<dbReference type="GO" id="GO:0004331">
    <property type="term" value="F:fructose-2,6-bisphosphate 2-phosphatase activity"/>
    <property type="evidence" value="ECO:0007669"/>
    <property type="project" value="TreeGrafter"/>
</dbReference>
<dbReference type="GO" id="GO:0043456">
    <property type="term" value="P:regulation of pentose-phosphate shunt"/>
    <property type="evidence" value="ECO:0007669"/>
    <property type="project" value="TreeGrafter"/>
</dbReference>
<dbReference type="RefSeq" id="XP_052945594.1">
    <property type="nucleotide sequence ID" value="XM_053092967.1"/>
</dbReference>
<feature type="binding site" evidence="3">
    <location>
        <begin position="8"/>
        <end position="15"/>
    </location>
    <ligand>
        <name>substrate</name>
    </ligand>
</feature>
<dbReference type="InterPro" id="IPR001345">
    <property type="entry name" value="PG/BPGM_mutase_AS"/>
</dbReference>
<feature type="active site" description="Proton donor/acceptor" evidence="2">
    <location>
        <position position="86"/>
    </location>
</feature>
<dbReference type="Proteomes" id="UP001164286">
    <property type="component" value="Unassembled WGS sequence"/>
</dbReference>
<reference evidence="5" key="1">
    <citation type="journal article" date="2022" name="G3 (Bethesda)">
        <title>High quality genome of the basidiomycete yeast Dioszegia hungarica PDD-24b-2 isolated from cloud water.</title>
        <authorList>
            <person name="Jarrige D."/>
            <person name="Haridas S."/>
            <person name="Bleykasten-Grosshans C."/>
            <person name="Joly M."/>
            <person name="Nadalig T."/>
            <person name="Sancelme M."/>
            <person name="Vuilleumier S."/>
            <person name="Grigoriev I.V."/>
            <person name="Amato P."/>
            <person name="Bringel F."/>
        </authorList>
    </citation>
    <scope>NUCLEOTIDE SEQUENCE</scope>
    <source>
        <strain evidence="5">PDD-24b-2</strain>
    </source>
</reference>
<dbReference type="GO" id="GO:0045820">
    <property type="term" value="P:negative regulation of glycolytic process"/>
    <property type="evidence" value="ECO:0007669"/>
    <property type="project" value="TreeGrafter"/>
</dbReference>
<dbReference type="InterPro" id="IPR029033">
    <property type="entry name" value="His_PPase_superfam"/>
</dbReference>
<dbReference type="AlphaFoldDB" id="A0AA38LSL3"/>
<dbReference type="PROSITE" id="PS00175">
    <property type="entry name" value="PG_MUTASE"/>
    <property type="match status" value="1"/>
</dbReference>
<keyword evidence="1" id="KW-0378">Hydrolase</keyword>
<comment type="caution">
    <text evidence="5">The sequence shown here is derived from an EMBL/GenBank/DDBJ whole genome shotgun (WGS) entry which is preliminary data.</text>
</comment>
<dbReference type="GeneID" id="77732172"/>
<dbReference type="PANTHER" id="PTHR46517">
    <property type="entry name" value="FRUCTOSE-2,6-BISPHOSPHATASE TIGAR"/>
    <property type="match status" value="1"/>
</dbReference>
<accession>A0AA38LSL3</accession>
<dbReference type="EMBL" id="JAKWFO010000005">
    <property type="protein sequence ID" value="KAI9635817.1"/>
    <property type="molecule type" value="Genomic_DNA"/>
</dbReference>
<organism evidence="5 6">
    <name type="scientific">Dioszegia hungarica</name>
    <dbReference type="NCBI Taxonomy" id="4972"/>
    <lineage>
        <taxon>Eukaryota</taxon>
        <taxon>Fungi</taxon>
        <taxon>Dikarya</taxon>
        <taxon>Basidiomycota</taxon>
        <taxon>Agaricomycotina</taxon>
        <taxon>Tremellomycetes</taxon>
        <taxon>Tremellales</taxon>
        <taxon>Bulleribasidiaceae</taxon>
        <taxon>Dioszegia</taxon>
    </lineage>
</organism>
<evidence type="ECO:0000256" key="2">
    <source>
        <dbReference type="PIRSR" id="PIRSR613078-1"/>
    </source>
</evidence>
<name>A0AA38LSL3_9TREE</name>
<dbReference type="GO" id="GO:0005829">
    <property type="term" value="C:cytosol"/>
    <property type="evidence" value="ECO:0007669"/>
    <property type="project" value="TreeGrafter"/>
</dbReference>
<dbReference type="PANTHER" id="PTHR46517:SF1">
    <property type="entry name" value="FRUCTOSE-2,6-BISPHOSPHATASE TIGAR"/>
    <property type="match status" value="1"/>
</dbReference>
<feature type="active site" description="Tele-phosphohistidine intermediate" evidence="2">
    <location>
        <position position="9"/>
    </location>
</feature>
<feature type="binding site" evidence="3">
    <location>
        <position position="58"/>
    </location>
    <ligand>
        <name>substrate</name>
    </ligand>
</feature>
<dbReference type="InterPro" id="IPR013078">
    <property type="entry name" value="His_Pase_superF_clade-1"/>
</dbReference>
<protein>
    <submittedName>
        <fullName evidence="5">Histidine phosphatase superfamily</fullName>
    </submittedName>
</protein>
<dbReference type="SMART" id="SM00855">
    <property type="entry name" value="PGAM"/>
    <property type="match status" value="1"/>
</dbReference>
<dbReference type="CDD" id="cd07067">
    <property type="entry name" value="HP_PGM_like"/>
    <property type="match status" value="1"/>
</dbReference>
<feature type="region of interest" description="Disordered" evidence="4">
    <location>
        <begin position="202"/>
        <end position="235"/>
    </location>
</feature>